<keyword evidence="2" id="KW-1185">Reference proteome</keyword>
<gene>
    <name evidence="1" type="ORF">GCM10022404_23410</name>
</gene>
<dbReference type="PROSITE" id="PS51257">
    <property type="entry name" value="PROKAR_LIPOPROTEIN"/>
    <property type="match status" value="1"/>
</dbReference>
<reference evidence="2" key="1">
    <citation type="journal article" date="2019" name="Int. J. Syst. Evol. Microbiol.">
        <title>The Global Catalogue of Microorganisms (GCM) 10K type strain sequencing project: providing services to taxonomists for standard genome sequencing and annotation.</title>
        <authorList>
            <consortium name="The Broad Institute Genomics Platform"/>
            <consortium name="The Broad Institute Genome Sequencing Center for Infectious Disease"/>
            <person name="Wu L."/>
            <person name="Ma J."/>
        </authorList>
    </citation>
    <scope>NUCLEOTIDE SEQUENCE [LARGE SCALE GENOMIC DNA]</scope>
    <source>
        <strain evidence="2">JCM 17190</strain>
    </source>
</reference>
<evidence type="ECO:0000313" key="1">
    <source>
        <dbReference type="EMBL" id="GAA3872869.1"/>
    </source>
</evidence>
<comment type="caution">
    <text evidence="1">The sequence shown here is derived from an EMBL/GenBank/DDBJ whole genome shotgun (WGS) entry which is preliminary data.</text>
</comment>
<dbReference type="RefSeq" id="WP_344847368.1">
    <property type="nucleotide sequence ID" value="NZ_BAABDF010000007.1"/>
</dbReference>
<accession>A0ABP7KCI0</accession>
<organism evidence="1 2">
    <name type="scientific">Celeribacter arenosi</name>
    <dbReference type="NCBI Taxonomy" id="792649"/>
    <lineage>
        <taxon>Bacteria</taxon>
        <taxon>Pseudomonadati</taxon>
        <taxon>Pseudomonadota</taxon>
        <taxon>Alphaproteobacteria</taxon>
        <taxon>Rhodobacterales</taxon>
        <taxon>Roseobacteraceae</taxon>
        <taxon>Celeribacter</taxon>
    </lineage>
</organism>
<evidence type="ECO:0000313" key="2">
    <source>
        <dbReference type="Proteomes" id="UP001399917"/>
    </source>
</evidence>
<name>A0ABP7KCI0_9RHOB</name>
<dbReference type="Proteomes" id="UP001399917">
    <property type="component" value="Unassembled WGS sequence"/>
</dbReference>
<evidence type="ECO:0008006" key="3">
    <source>
        <dbReference type="Google" id="ProtNLM"/>
    </source>
</evidence>
<sequence length="197" mass="19675">MKFENVIIGLCAAFTLSACGGSEGGASFDQLISRSGQALVDIEAGGYNYLIAAPAQSRASMDGIALIGVNGHTASDEIILGKMTMDVNFSGGSASGTINEFALYDVAATLTHEQDLGGSVTYAADVDMANAIFAAPIDGSGSGTMQIPGGSTANVEFGIGGDFYEVSSGLSSYGGIEGVATVGGSGNVLVGQYVVSE</sequence>
<protein>
    <recommendedName>
        <fullName evidence="3">Transferrin-binding protein B C-lobe/N-lobe beta barrel domain-containing protein</fullName>
    </recommendedName>
</protein>
<dbReference type="EMBL" id="BAABDF010000007">
    <property type="protein sequence ID" value="GAA3872869.1"/>
    <property type="molecule type" value="Genomic_DNA"/>
</dbReference>
<proteinExistence type="predicted"/>